<evidence type="ECO:0000313" key="3">
    <source>
        <dbReference type="Proteomes" id="UP000035579"/>
    </source>
</evidence>
<name>A0AAC8Q2L7_9BACT</name>
<evidence type="ECO:0000256" key="1">
    <source>
        <dbReference type="SAM" id="MobiDB-lite"/>
    </source>
</evidence>
<dbReference type="AlphaFoldDB" id="A0AAC8Q2L7"/>
<proteinExistence type="predicted"/>
<feature type="region of interest" description="Disordered" evidence="1">
    <location>
        <begin position="1"/>
        <end position="52"/>
    </location>
</feature>
<accession>A0AAC8Q2L7</accession>
<dbReference type="KEGG" id="age:AA314_01415"/>
<evidence type="ECO:0000313" key="2">
    <source>
        <dbReference type="EMBL" id="AKI99788.1"/>
    </source>
</evidence>
<protein>
    <submittedName>
        <fullName evidence="2">Uncharacterized protein</fullName>
    </submittedName>
</protein>
<sequence length="52" mass="5231">MCTACPPERCASGGGTRGEAPLRRLPCARPAGPDSSQDSAGCGGVETRCAHE</sequence>
<organism evidence="2 3">
    <name type="scientific">Archangium gephyra</name>
    <dbReference type="NCBI Taxonomy" id="48"/>
    <lineage>
        <taxon>Bacteria</taxon>
        <taxon>Pseudomonadati</taxon>
        <taxon>Myxococcota</taxon>
        <taxon>Myxococcia</taxon>
        <taxon>Myxococcales</taxon>
        <taxon>Cystobacterineae</taxon>
        <taxon>Archangiaceae</taxon>
        <taxon>Archangium</taxon>
    </lineage>
</organism>
<dbReference type="Proteomes" id="UP000035579">
    <property type="component" value="Chromosome"/>
</dbReference>
<reference evidence="2 3" key="1">
    <citation type="submission" date="2015-05" db="EMBL/GenBank/DDBJ databases">
        <title>Genome assembly of Archangium gephyra DSM 2261.</title>
        <authorList>
            <person name="Sharma G."/>
            <person name="Subramanian S."/>
        </authorList>
    </citation>
    <scope>NUCLEOTIDE SEQUENCE [LARGE SCALE GENOMIC DNA]</scope>
    <source>
        <strain evidence="2 3">DSM 2261</strain>
    </source>
</reference>
<dbReference type="EMBL" id="CP011509">
    <property type="protein sequence ID" value="AKI99788.1"/>
    <property type="molecule type" value="Genomic_DNA"/>
</dbReference>
<gene>
    <name evidence="2" type="ORF">AA314_01415</name>
</gene>